<gene>
    <name evidence="1" type="ORF">AKJ52_00460</name>
</gene>
<accession>A0A133VLJ4</accession>
<organism evidence="1 2">
    <name type="scientific">candidate division MSBL1 archaeon SCGC-AAA382C18</name>
    <dbReference type="NCBI Taxonomy" id="1698281"/>
    <lineage>
        <taxon>Archaea</taxon>
        <taxon>Methanobacteriati</taxon>
        <taxon>Methanobacteriota</taxon>
        <taxon>candidate division MSBL1</taxon>
    </lineage>
</organism>
<reference evidence="1 2" key="1">
    <citation type="journal article" date="2016" name="Sci. Rep.">
        <title>Metabolic traits of an uncultured archaeal lineage -MSBL1- from brine pools of the Red Sea.</title>
        <authorList>
            <person name="Mwirichia R."/>
            <person name="Alam I."/>
            <person name="Rashid M."/>
            <person name="Vinu M."/>
            <person name="Ba-Alawi W."/>
            <person name="Anthony Kamau A."/>
            <person name="Kamanda Ngugi D."/>
            <person name="Goker M."/>
            <person name="Klenk H.P."/>
            <person name="Bajic V."/>
            <person name="Stingl U."/>
        </authorList>
    </citation>
    <scope>NUCLEOTIDE SEQUENCE [LARGE SCALE GENOMIC DNA]</scope>
    <source>
        <strain evidence="1">SCGC-AAA382C18</strain>
    </source>
</reference>
<dbReference type="EMBL" id="LHYF01000004">
    <property type="protein sequence ID" value="KXB07314.1"/>
    <property type="molecule type" value="Genomic_DNA"/>
</dbReference>
<evidence type="ECO:0000313" key="2">
    <source>
        <dbReference type="Proteomes" id="UP000070404"/>
    </source>
</evidence>
<sequence>MNELSIYYSHPMKFYNSPIEDKAVELIRSCFENPEIVNPCNYSSKDMDFYCELVEDCDVLVFQELADGVLSSGVWKEIEKAFEIDNSVYLLDVENGEITKICSLETFDCLNVTETRLAYILGKDRVNEALKDGE</sequence>
<dbReference type="Proteomes" id="UP000070404">
    <property type="component" value="Unassembled WGS sequence"/>
</dbReference>
<proteinExistence type="predicted"/>
<evidence type="ECO:0000313" key="1">
    <source>
        <dbReference type="EMBL" id="KXB07314.1"/>
    </source>
</evidence>
<keyword evidence="2" id="KW-1185">Reference proteome</keyword>
<protein>
    <submittedName>
        <fullName evidence="1">Uncharacterized protein</fullName>
    </submittedName>
</protein>
<name>A0A133VLJ4_9EURY</name>
<dbReference type="AlphaFoldDB" id="A0A133VLJ4"/>
<comment type="caution">
    <text evidence="1">The sequence shown here is derived from an EMBL/GenBank/DDBJ whole genome shotgun (WGS) entry which is preliminary data.</text>
</comment>